<comment type="caution">
    <text evidence="1">The sequence shown here is derived from an EMBL/GenBank/DDBJ whole genome shotgun (WGS) entry which is preliminary data.</text>
</comment>
<accession>A0A5J4TPZ7</accession>
<dbReference type="Proteomes" id="UP000324800">
    <property type="component" value="Unassembled WGS sequence"/>
</dbReference>
<evidence type="ECO:0000313" key="2">
    <source>
        <dbReference type="Proteomes" id="UP000324800"/>
    </source>
</evidence>
<reference evidence="1 2" key="1">
    <citation type="submission" date="2019-03" db="EMBL/GenBank/DDBJ databases">
        <title>Single cell metagenomics reveals metabolic interactions within the superorganism composed of flagellate Streblomastix strix and complex community of Bacteroidetes bacteria on its surface.</title>
        <authorList>
            <person name="Treitli S.C."/>
            <person name="Kolisko M."/>
            <person name="Husnik F."/>
            <person name="Keeling P."/>
            <person name="Hampl V."/>
        </authorList>
    </citation>
    <scope>NUCLEOTIDE SEQUENCE [LARGE SCALE GENOMIC DNA]</scope>
    <source>
        <strain evidence="1">ST1C</strain>
    </source>
</reference>
<name>A0A5J4TPZ7_9EUKA</name>
<evidence type="ECO:0000313" key="1">
    <source>
        <dbReference type="EMBL" id="KAA6360536.1"/>
    </source>
</evidence>
<gene>
    <name evidence="1" type="ORF">EZS28_043936</name>
</gene>
<proteinExistence type="predicted"/>
<dbReference type="EMBL" id="SNRW01026803">
    <property type="protein sequence ID" value="KAA6360536.1"/>
    <property type="molecule type" value="Genomic_DNA"/>
</dbReference>
<protein>
    <submittedName>
        <fullName evidence="1">Uncharacterized protein</fullName>
    </submittedName>
</protein>
<organism evidence="1 2">
    <name type="scientific">Streblomastix strix</name>
    <dbReference type="NCBI Taxonomy" id="222440"/>
    <lineage>
        <taxon>Eukaryota</taxon>
        <taxon>Metamonada</taxon>
        <taxon>Preaxostyla</taxon>
        <taxon>Oxymonadida</taxon>
        <taxon>Streblomastigidae</taxon>
        <taxon>Streblomastix</taxon>
    </lineage>
</organism>
<dbReference type="AlphaFoldDB" id="A0A5J4TPZ7"/>
<sequence>MTYLKEYNVEGGLIGLGEFILLEIVSESIDLEDDLISSSFIMRHCNLDRCPWILYWPMGSTIKNQQGKRLKVLVQL</sequence>